<evidence type="ECO:0000256" key="1">
    <source>
        <dbReference type="SAM" id="MobiDB-lite"/>
    </source>
</evidence>
<feature type="region of interest" description="Disordered" evidence="1">
    <location>
        <begin position="203"/>
        <end position="234"/>
    </location>
</feature>
<dbReference type="InterPro" id="IPR023393">
    <property type="entry name" value="START-like_dom_sf"/>
</dbReference>
<dbReference type="EMBL" id="BAAAYR010000001">
    <property type="protein sequence ID" value="GAA3555393.1"/>
    <property type="molecule type" value="Genomic_DNA"/>
</dbReference>
<sequence>MRDRPAGSLAHEVVSRHDVAMELTHRVRVPAPLDEAWTAVLDPARVAAVLPGARVDTASGDTFAGAFMIKLGSSLLALTGDGRYVTRDEGAHRVVVTTDATDRHGDARVQATHTVTLAHAGGSRAETEVTVQTSMTWSGRPGRLGDGVVVDAVDRVLDVTGERIAARVADGLPWVPATGDVSARDDELTAAAVVDHPVELGDDLGAIDETPAGGGAPQPSPSPGPAPRPPEPREYVYRPYSNTAEPHYDVARTLGRLVSGRVLPYAGLGALAVFVGASLVRRARR</sequence>
<feature type="transmembrane region" description="Helical" evidence="2">
    <location>
        <begin position="262"/>
        <end position="280"/>
    </location>
</feature>
<dbReference type="InterPro" id="IPR010419">
    <property type="entry name" value="CO_DH_gsu"/>
</dbReference>
<evidence type="ECO:0008006" key="5">
    <source>
        <dbReference type="Google" id="ProtNLM"/>
    </source>
</evidence>
<dbReference type="SUPFAM" id="SSF55961">
    <property type="entry name" value="Bet v1-like"/>
    <property type="match status" value="1"/>
</dbReference>
<keyword evidence="2" id="KW-0812">Transmembrane</keyword>
<dbReference type="Proteomes" id="UP001500767">
    <property type="component" value="Unassembled WGS sequence"/>
</dbReference>
<keyword evidence="2" id="KW-1133">Transmembrane helix</keyword>
<comment type="caution">
    <text evidence="3">The sequence shown here is derived from an EMBL/GenBank/DDBJ whole genome shotgun (WGS) entry which is preliminary data.</text>
</comment>
<evidence type="ECO:0000313" key="3">
    <source>
        <dbReference type="EMBL" id="GAA3555393.1"/>
    </source>
</evidence>
<gene>
    <name evidence="3" type="ORF">GCM10022197_08170</name>
</gene>
<dbReference type="RefSeq" id="WP_204912121.1">
    <property type="nucleotide sequence ID" value="NZ_BAAAYR010000001.1"/>
</dbReference>
<evidence type="ECO:0000256" key="2">
    <source>
        <dbReference type="SAM" id="Phobius"/>
    </source>
</evidence>
<protein>
    <recommendedName>
        <fullName evidence="5">Carbon monoxide dehydrogenase subunit G</fullName>
    </recommendedName>
</protein>
<dbReference type="Pfam" id="PF06240">
    <property type="entry name" value="COXG"/>
    <property type="match status" value="1"/>
</dbReference>
<proteinExistence type="predicted"/>
<feature type="compositionally biased region" description="Pro residues" evidence="1">
    <location>
        <begin position="218"/>
        <end position="229"/>
    </location>
</feature>
<dbReference type="Gene3D" id="3.30.530.20">
    <property type="match status" value="1"/>
</dbReference>
<name>A0ABP6WR22_9ACTN</name>
<keyword evidence="2" id="KW-0472">Membrane</keyword>
<reference evidence="4" key="1">
    <citation type="journal article" date="2019" name="Int. J. Syst. Evol. Microbiol.">
        <title>The Global Catalogue of Microorganisms (GCM) 10K type strain sequencing project: providing services to taxonomists for standard genome sequencing and annotation.</title>
        <authorList>
            <consortium name="The Broad Institute Genomics Platform"/>
            <consortium name="The Broad Institute Genome Sequencing Center for Infectious Disease"/>
            <person name="Wu L."/>
            <person name="Ma J."/>
        </authorList>
    </citation>
    <scope>NUCLEOTIDE SEQUENCE [LARGE SCALE GENOMIC DNA]</scope>
    <source>
        <strain evidence="4">JCM 16540</strain>
    </source>
</reference>
<keyword evidence="4" id="KW-1185">Reference proteome</keyword>
<accession>A0ABP6WR22</accession>
<organism evidence="3 4">
    <name type="scientific">Microlunatus spumicola</name>
    <dbReference type="NCBI Taxonomy" id="81499"/>
    <lineage>
        <taxon>Bacteria</taxon>
        <taxon>Bacillati</taxon>
        <taxon>Actinomycetota</taxon>
        <taxon>Actinomycetes</taxon>
        <taxon>Propionibacteriales</taxon>
        <taxon>Propionibacteriaceae</taxon>
        <taxon>Microlunatus</taxon>
    </lineage>
</organism>
<evidence type="ECO:0000313" key="4">
    <source>
        <dbReference type="Proteomes" id="UP001500767"/>
    </source>
</evidence>